<dbReference type="PANTHER" id="PTHR47410">
    <property type="entry name" value="TOLL-LIKE RECEPTOR 7-RELATED"/>
    <property type="match status" value="1"/>
</dbReference>
<keyword evidence="3" id="KW-0399">Innate immunity</keyword>
<dbReference type="GeneTree" id="ENSGT00940000160879"/>
<dbReference type="GO" id="GO:0006954">
    <property type="term" value="P:inflammatory response"/>
    <property type="evidence" value="ECO:0007669"/>
    <property type="project" value="UniProtKB-KW"/>
</dbReference>
<dbReference type="InterPro" id="IPR000157">
    <property type="entry name" value="TIR_dom"/>
</dbReference>
<dbReference type="Pfam" id="PF13855">
    <property type="entry name" value="LRR_8"/>
    <property type="match status" value="6"/>
</dbReference>
<dbReference type="AlphaFoldDB" id="A0A674I679"/>
<dbReference type="SMART" id="SM00364">
    <property type="entry name" value="LRR_BAC"/>
    <property type="match status" value="10"/>
</dbReference>
<evidence type="ECO:0000256" key="12">
    <source>
        <dbReference type="ARBA" id="ARBA00023170"/>
    </source>
</evidence>
<dbReference type="PRINTS" id="PR01537">
    <property type="entry name" value="INTRLKN1R1F"/>
</dbReference>
<dbReference type="SUPFAM" id="SSF52200">
    <property type="entry name" value="Toll/Interleukin receptor TIR domain"/>
    <property type="match status" value="1"/>
</dbReference>
<dbReference type="GO" id="GO:0045087">
    <property type="term" value="P:innate immune response"/>
    <property type="evidence" value="ECO:0007669"/>
    <property type="project" value="UniProtKB-KW"/>
</dbReference>
<dbReference type="Gene3D" id="3.40.50.10140">
    <property type="entry name" value="Toll/interleukin-1 receptor homology (TIR) domain"/>
    <property type="match status" value="1"/>
</dbReference>
<dbReference type="InterPro" id="IPR032675">
    <property type="entry name" value="LRR_dom_sf"/>
</dbReference>
<organism evidence="19 20">
    <name type="scientific">Terrapene triunguis</name>
    <name type="common">Three-toed box turtle</name>
    <dbReference type="NCBI Taxonomy" id="2587831"/>
    <lineage>
        <taxon>Eukaryota</taxon>
        <taxon>Metazoa</taxon>
        <taxon>Chordata</taxon>
        <taxon>Craniata</taxon>
        <taxon>Vertebrata</taxon>
        <taxon>Euteleostomi</taxon>
        <taxon>Archelosauria</taxon>
        <taxon>Testudinata</taxon>
        <taxon>Testudines</taxon>
        <taxon>Cryptodira</taxon>
        <taxon>Durocryptodira</taxon>
        <taxon>Testudinoidea</taxon>
        <taxon>Emydidae</taxon>
        <taxon>Terrapene</taxon>
    </lineage>
</organism>
<gene>
    <name evidence="19" type="primary">LOC112117521</name>
</gene>
<dbReference type="Ensembl" id="ENSTMTT00000003458.1">
    <property type="protein sequence ID" value="ENSTMTP00000003334.1"/>
    <property type="gene ID" value="ENSTMTG00000002492.1"/>
</dbReference>
<keyword evidence="7" id="KW-0677">Repeat</keyword>
<evidence type="ECO:0000256" key="17">
    <source>
        <dbReference type="SAM" id="SignalP"/>
    </source>
</evidence>
<evidence type="ECO:0000313" key="19">
    <source>
        <dbReference type="Ensembl" id="ENSTMTP00000003334.1"/>
    </source>
</evidence>
<dbReference type="Pfam" id="PF01582">
    <property type="entry name" value="TIR"/>
    <property type="match status" value="1"/>
</dbReference>
<feature type="signal peptide" evidence="17">
    <location>
        <begin position="1"/>
        <end position="25"/>
    </location>
</feature>
<comment type="similarity">
    <text evidence="2">Belongs to the Toll-like receptor family.</text>
</comment>
<dbReference type="InParanoid" id="A0A674I679"/>
<dbReference type="GO" id="GO:0005768">
    <property type="term" value="C:endosome"/>
    <property type="evidence" value="ECO:0007669"/>
    <property type="project" value="UniProtKB-SubCell"/>
</dbReference>
<evidence type="ECO:0000256" key="5">
    <source>
        <dbReference type="ARBA" id="ARBA00022692"/>
    </source>
</evidence>
<evidence type="ECO:0000256" key="6">
    <source>
        <dbReference type="ARBA" id="ARBA00022729"/>
    </source>
</evidence>
<dbReference type="InterPro" id="IPR001611">
    <property type="entry name" value="Leu-rich_rpt"/>
</dbReference>
<comment type="subcellular location">
    <subcellularLocation>
        <location evidence="15">Endomembrane system</location>
        <topology evidence="15">Single-pass type I membrane protein</topology>
    </subcellularLocation>
    <subcellularLocation>
        <location evidence="1">Endosome</location>
    </subcellularLocation>
</comment>
<evidence type="ECO:0000256" key="8">
    <source>
        <dbReference type="ARBA" id="ARBA00022753"/>
    </source>
</evidence>
<dbReference type="PROSITE" id="PS51450">
    <property type="entry name" value="LRR"/>
    <property type="match status" value="3"/>
</dbReference>
<dbReference type="GO" id="GO:0007249">
    <property type="term" value="P:canonical NF-kappaB signal transduction"/>
    <property type="evidence" value="ECO:0007669"/>
    <property type="project" value="TreeGrafter"/>
</dbReference>
<evidence type="ECO:0000256" key="14">
    <source>
        <dbReference type="ARBA" id="ARBA00023198"/>
    </source>
</evidence>
<sequence length="1045" mass="121433">MLLVNMATMPHNLLFLLLLIQPEFGLSTHHQWVSKDLPCKIKAKQNSSSILLDCSKQKLTAVPQEIYTNVTGLILSFNWIEEISKEDFQNFKDLTFFKLNWNWHVKPKESNFDLSPKPLQILDATFSNLRHLKELHLNGNQLTRVPAGISPSITSLSLKSNKIITISKNTFKELTKLKELYMDQNCYYGNACENLFNMEEGAFSALTSLTVLSLSYNNLTRVPPKLPVSLQELYLSHNKIKNISQDDFKKLVHLEVLDLSGNCPKCFNTPFPCEPCTGNSAIQIHPLAFQNLKKLKTLVLSSTSLTSVPAIWFQNMPQLEVLHLASNFLMSEIATGEFLQNLSSLEELDLSFNYQKQIYSRYLTLSPYFSSLVSLKRLYIKGYVFKELDKLHLEPLFALRKLNVLDLGINFIKRVDMSVFQAFRNLTEIYLKENKIFPQTTEKRGFFKSFNKEDYLINYHRTLVWKHKLNPSVIYSDKKKQSHYFLKQLCTSYGTALDLSLNNIFFINPNQFKGFGDIACLNLSSNALGQAFNGTELIYLPKLRYLDLSFNKLDLTSYSAFKELPNLEVLDLSYNKHYFLVTGFSHQLLFTENLPKLKILNLSWNDISALTKFELRSDSLQKLDFKGNHLDLLWKNGETNHIQLFKHLKKLTHLDISYNRLRNIPTKAFQNLPQSLTKLYINNNKLHTLSWENLRYFKSLEFLDLSQNKLKAVDIQYNYTQSLQTLLLRENKISRIVVGLPERVSSLLYLDLSYNQLQVLNQSTFLSGLIQHLKILKLKGNPFDCTCKNSNFIRWIQKTKTPISQVARNVICMNPEDQRQHSILLIDLHACILDSVAAILFYISFFTIISIMIIAVTKHLFYWDVWYTYRSCMGKIKGYKNIARDKALYDAYIAYDTQDATVTDWVINELRFRLEENEDKHVLLCLEERDWEPGKAVIDNLAQSIHYSRKTIFVLTERYVKNGNFKTAFYIALQRLMDENTDVIVFILLEPVLQHSQYLRLRRRICKSSVLDWPKNPHAEGLFWQRLKSAVLTDNSIRDDGVYSI</sequence>
<dbReference type="FunFam" id="3.40.50.10140:FF:000003">
    <property type="entry name" value="Toll-like receptor 7"/>
    <property type="match status" value="1"/>
</dbReference>
<evidence type="ECO:0000313" key="20">
    <source>
        <dbReference type="Proteomes" id="UP000472274"/>
    </source>
</evidence>
<keyword evidence="10 16" id="KW-1133">Transmembrane helix</keyword>
<dbReference type="SMART" id="SM00255">
    <property type="entry name" value="TIR"/>
    <property type="match status" value="1"/>
</dbReference>
<dbReference type="GO" id="GO:0051607">
    <property type="term" value="P:defense response to virus"/>
    <property type="evidence" value="ECO:0007669"/>
    <property type="project" value="TreeGrafter"/>
</dbReference>
<dbReference type="GO" id="GO:0032755">
    <property type="term" value="P:positive regulation of interleukin-6 production"/>
    <property type="evidence" value="ECO:0007669"/>
    <property type="project" value="TreeGrafter"/>
</dbReference>
<dbReference type="PROSITE" id="PS50104">
    <property type="entry name" value="TIR"/>
    <property type="match status" value="1"/>
</dbReference>
<dbReference type="Pfam" id="PF13516">
    <property type="entry name" value="LRR_6"/>
    <property type="match status" value="1"/>
</dbReference>
<reference evidence="19" key="1">
    <citation type="submission" date="2025-08" db="UniProtKB">
        <authorList>
            <consortium name="Ensembl"/>
        </authorList>
    </citation>
    <scope>IDENTIFICATION</scope>
</reference>
<evidence type="ECO:0000256" key="7">
    <source>
        <dbReference type="ARBA" id="ARBA00022737"/>
    </source>
</evidence>
<dbReference type="SMART" id="SM00369">
    <property type="entry name" value="LRR_TYP"/>
    <property type="match status" value="14"/>
</dbReference>
<keyword evidence="9" id="KW-0391">Immunity</keyword>
<keyword evidence="4" id="KW-0433">Leucine-rich repeat</keyword>
<proteinExistence type="inferred from homology"/>
<keyword evidence="5 16" id="KW-0812">Transmembrane</keyword>
<dbReference type="GO" id="GO:0005886">
    <property type="term" value="C:plasma membrane"/>
    <property type="evidence" value="ECO:0007669"/>
    <property type="project" value="TreeGrafter"/>
</dbReference>
<dbReference type="FunFam" id="3.80.10.10:FF:000037">
    <property type="entry name" value="Toll-like receptor 7"/>
    <property type="match status" value="1"/>
</dbReference>
<keyword evidence="20" id="KW-1185">Reference proteome</keyword>
<dbReference type="GO" id="GO:0002224">
    <property type="term" value="P:toll-like receptor signaling pathway"/>
    <property type="evidence" value="ECO:0007669"/>
    <property type="project" value="TreeGrafter"/>
</dbReference>
<evidence type="ECO:0000256" key="4">
    <source>
        <dbReference type="ARBA" id="ARBA00022614"/>
    </source>
</evidence>
<feature type="chain" id="PRO_5025481008" evidence="17">
    <location>
        <begin position="26"/>
        <end position="1045"/>
    </location>
</feature>
<feature type="transmembrane region" description="Helical" evidence="16">
    <location>
        <begin position="839"/>
        <end position="861"/>
    </location>
</feature>
<keyword evidence="8" id="KW-0967">Endosome</keyword>
<dbReference type="Gene3D" id="3.80.10.10">
    <property type="entry name" value="Ribonuclease Inhibitor"/>
    <property type="match status" value="1"/>
</dbReference>
<dbReference type="InterPro" id="IPR035897">
    <property type="entry name" value="Toll_tir_struct_dom_sf"/>
</dbReference>
<dbReference type="PANTHER" id="PTHR47410:SF1">
    <property type="entry name" value="TOLL-LIKE RECEPTOR 8"/>
    <property type="match status" value="1"/>
</dbReference>
<name>A0A674I679_9SAUR</name>
<evidence type="ECO:0000256" key="1">
    <source>
        <dbReference type="ARBA" id="ARBA00004177"/>
    </source>
</evidence>
<evidence type="ECO:0000256" key="10">
    <source>
        <dbReference type="ARBA" id="ARBA00022989"/>
    </source>
</evidence>
<dbReference type="Pfam" id="PF00560">
    <property type="entry name" value="LRR_1"/>
    <property type="match status" value="1"/>
</dbReference>
<dbReference type="GO" id="GO:0038187">
    <property type="term" value="F:pattern recognition receptor activity"/>
    <property type="evidence" value="ECO:0007669"/>
    <property type="project" value="TreeGrafter"/>
</dbReference>
<evidence type="ECO:0000256" key="3">
    <source>
        <dbReference type="ARBA" id="ARBA00022588"/>
    </source>
</evidence>
<protein>
    <submittedName>
        <fullName evidence="19">Toll-like receptor 8</fullName>
    </submittedName>
</protein>
<evidence type="ECO:0000256" key="11">
    <source>
        <dbReference type="ARBA" id="ARBA00023136"/>
    </source>
</evidence>
<dbReference type="SUPFAM" id="SSF52058">
    <property type="entry name" value="L domain-like"/>
    <property type="match status" value="3"/>
</dbReference>
<dbReference type="Proteomes" id="UP000472274">
    <property type="component" value="Unplaced"/>
</dbReference>
<evidence type="ECO:0000256" key="9">
    <source>
        <dbReference type="ARBA" id="ARBA00022859"/>
    </source>
</evidence>
<accession>A0A674I679</accession>
<evidence type="ECO:0000259" key="18">
    <source>
        <dbReference type="PROSITE" id="PS50104"/>
    </source>
</evidence>
<keyword evidence="13" id="KW-0325">Glycoprotein</keyword>
<keyword evidence="14" id="KW-0395">Inflammatory response</keyword>
<evidence type="ECO:0000256" key="16">
    <source>
        <dbReference type="SAM" id="Phobius"/>
    </source>
</evidence>
<keyword evidence="11 16" id="KW-0472">Membrane</keyword>
<evidence type="ECO:0000256" key="13">
    <source>
        <dbReference type="ARBA" id="ARBA00023180"/>
    </source>
</evidence>
<feature type="domain" description="TIR" evidence="18">
    <location>
        <begin position="887"/>
        <end position="1031"/>
    </location>
</feature>
<evidence type="ECO:0000256" key="15">
    <source>
        <dbReference type="ARBA" id="ARBA00046288"/>
    </source>
</evidence>
<evidence type="ECO:0000256" key="2">
    <source>
        <dbReference type="ARBA" id="ARBA00009634"/>
    </source>
</evidence>
<reference evidence="19" key="2">
    <citation type="submission" date="2025-09" db="UniProtKB">
        <authorList>
            <consortium name="Ensembl"/>
        </authorList>
    </citation>
    <scope>IDENTIFICATION</scope>
</reference>
<keyword evidence="12" id="KW-0675">Receptor</keyword>
<dbReference type="GO" id="GO:1902533">
    <property type="term" value="P:positive regulation of intracellular signal transduction"/>
    <property type="evidence" value="ECO:0007669"/>
    <property type="project" value="UniProtKB-ARBA"/>
</dbReference>
<dbReference type="InterPro" id="IPR003591">
    <property type="entry name" value="Leu-rich_rpt_typical-subtyp"/>
</dbReference>
<dbReference type="SMART" id="SM00365">
    <property type="entry name" value="LRR_SD22"/>
    <property type="match status" value="6"/>
</dbReference>
<keyword evidence="6 17" id="KW-0732">Signal</keyword>